<evidence type="ECO:0000313" key="3">
    <source>
        <dbReference type="Proteomes" id="UP000308005"/>
    </source>
</evidence>
<dbReference type="EMBL" id="QZBM01000149">
    <property type="protein sequence ID" value="THZ21979.1"/>
    <property type="molecule type" value="Genomic_DNA"/>
</dbReference>
<gene>
    <name evidence="2" type="ORF">D6C91_04199</name>
</gene>
<feature type="transmembrane region" description="Helical" evidence="1">
    <location>
        <begin position="41"/>
        <end position="61"/>
    </location>
</feature>
<keyword evidence="1" id="KW-1133">Transmembrane helix</keyword>
<comment type="caution">
    <text evidence="2">The sequence shown here is derived from an EMBL/GenBank/DDBJ whole genome shotgun (WGS) entry which is preliminary data.</text>
</comment>
<organism evidence="2 3">
    <name type="scientific">Aureobasidium pullulans</name>
    <name type="common">Black yeast</name>
    <name type="synonym">Pullularia pullulans</name>
    <dbReference type="NCBI Taxonomy" id="5580"/>
    <lineage>
        <taxon>Eukaryota</taxon>
        <taxon>Fungi</taxon>
        <taxon>Dikarya</taxon>
        <taxon>Ascomycota</taxon>
        <taxon>Pezizomycotina</taxon>
        <taxon>Dothideomycetes</taxon>
        <taxon>Dothideomycetidae</taxon>
        <taxon>Dothideales</taxon>
        <taxon>Saccotheciaceae</taxon>
        <taxon>Aureobasidium</taxon>
    </lineage>
</organism>
<proteinExistence type="predicted"/>
<dbReference type="AlphaFoldDB" id="A0A4S9TBH1"/>
<reference evidence="2 3" key="1">
    <citation type="submission" date="2018-10" db="EMBL/GenBank/DDBJ databases">
        <title>Fifty Aureobasidium pullulans genomes reveal a recombining polyextremotolerant generalist.</title>
        <authorList>
            <person name="Gostincar C."/>
            <person name="Turk M."/>
            <person name="Zajc J."/>
            <person name="Gunde-Cimerman N."/>
        </authorList>
    </citation>
    <scope>NUCLEOTIDE SEQUENCE [LARGE SCALE GENOMIC DNA]</scope>
    <source>
        <strain evidence="2 3">EXF-3863</strain>
    </source>
</reference>
<dbReference type="Proteomes" id="UP000308005">
    <property type="component" value="Unassembled WGS sequence"/>
</dbReference>
<sequence length="189" mass="21518">IHIHSKLLPYIIDRPLFRQHQPIYRHISLHNFNMTTTNWSYGFLITFWVLQILVCIVGWFFGAVALNVKSLFTDHHNVEGAGRALETSGAIWISFSSVSFILIVTEIVMLAKHDLRPAFAVASGAIKTTLWLVVFIIALSNIALGSFSVITLIVYAIFLVMFAIPLVYTSYMLRRHRKRLYTPVVTQPV</sequence>
<feature type="transmembrane region" description="Helical" evidence="1">
    <location>
        <begin position="149"/>
        <end position="171"/>
    </location>
</feature>
<evidence type="ECO:0000256" key="1">
    <source>
        <dbReference type="SAM" id="Phobius"/>
    </source>
</evidence>
<protein>
    <submittedName>
        <fullName evidence="2">Uncharacterized protein</fullName>
    </submittedName>
</protein>
<keyword evidence="1" id="KW-0472">Membrane</keyword>
<keyword evidence="1" id="KW-0812">Transmembrane</keyword>
<name>A0A4S9TBH1_AURPU</name>
<feature type="non-terminal residue" evidence="2">
    <location>
        <position position="1"/>
    </location>
</feature>
<feature type="transmembrane region" description="Helical" evidence="1">
    <location>
        <begin position="90"/>
        <end position="111"/>
    </location>
</feature>
<feature type="transmembrane region" description="Helical" evidence="1">
    <location>
        <begin position="118"/>
        <end position="143"/>
    </location>
</feature>
<accession>A0A4S9TBH1</accession>
<evidence type="ECO:0000313" key="2">
    <source>
        <dbReference type="EMBL" id="THZ21979.1"/>
    </source>
</evidence>